<dbReference type="PANTHER" id="PTHR34822:SF1">
    <property type="entry name" value="GRPB FAMILY PROTEIN"/>
    <property type="match status" value="1"/>
</dbReference>
<dbReference type="OrthoDB" id="9799092at2"/>
<dbReference type="EMBL" id="SZWF01000001">
    <property type="protein sequence ID" value="KAA9395464.1"/>
    <property type="molecule type" value="Genomic_DNA"/>
</dbReference>
<gene>
    <name evidence="1" type="ORF">FCK90_00045</name>
</gene>
<dbReference type="InterPro" id="IPR043519">
    <property type="entry name" value="NT_sf"/>
</dbReference>
<name>A0A5J5L0J0_9MICC</name>
<dbReference type="PANTHER" id="PTHR34822">
    <property type="entry name" value="GRPB DOMAIN PROTEIN (AFU_ORTHOLOGUE AFUA_1G01530)"/>
    <property type="match status" value="1"/>
</dbReference>
<dbReference type="InterPro" id="IPR007344">
    <property type="entry name" value="GrpB/CoaE"/>
</dbReference>
<evidence type="ECO:0000313" key="2">
    <source>
        <dbReference type="Proteomes" id="UP000325957"/>
    </source>
</evidence>
<sequence>MVTIPEIVTFDDEAPPVGVSPWVVPPSTSRIDVVAADPSWPSVFDALANSLRSHLAGRALDIIHVGSTSVPGLDAKPVIDIDLIVADPAAEGEWLPALEQAGFVLTVREPWWHEHRMLEHDNPRANVHVFGPNAAEPWKHRIFRDHLRRDGHDRSLYAAAKKTASEESHVRGETVMDYNRRKQEVIREIYARAFASAGLT</sequence>
<accession>A0A5J5L0J0</accession>
<dbReference type="Proteomes" id="UP000325957">
    <property type="component" value="Unassembled WGS sequence"/>
</dbReference>
<reference evidence="1 2" key="1">
    <citation type="submission" date="2019-05" db="EMBL/GenBank/DDBJ databases">
        <title>Kocuria coralli sp. nov., a novel actinobacterium isolated from coral reef seawater.</title>
        <authorList>
            <person name="Li J."/>
        </authorList>
    </citation>
    <scope>NUCLEOTIDE SEQUENCE [LARGE SCALE GENOMIC DNA]</scope>
    <source>
        <strain evidence="1 2">SCSIO 13007</strain>
    </source>
</reference>
<dbReference type="Pfam" id="PF04229">
    <property type="entry name" value="GrpB"/>
    <property type="match status" value="1"/>
</dbReference>
<keyword evidence="2" id="KW-1185">Reference proteome</keyword>
<organism evidence="1 2">
    <name type="scientific">Kocuria coralli</name>
    <dbReference type="NCBI Taxonomy" id="1461025"/>
    <lineage>
        <taxon>Bacteria</taxon>
        <taxon>Bacillati</taxon>
        <taxon>Actinomycetota</taxon>
        <taxon>Actinomycetes</taxon>
        <taxon>Micrococcales</taxon>
        <taxon>Micrococcaceae</taxon>
        <taxon>Kocuria</taxon>
    </lineage>
</organism>
<dbReference type="AlphaFoldDB" id="A0A5J5L0J0"/>
<dbReference type="Gene3D" id="3.30.460.10">
    <property type="entry name" value="Beta Polymerase, domain 2"/>
    <property type="match status" value="1"/>
</dbReference>
<comment type="caution">
    <text evidence="1">The sequence shown here is derived from an EMBL/GenBank/DDBJ whole genome shotgun (WGS) entry which is preliminary data.</text>
</comment>
<dbReference type="SUPFAM" id="SSF81301">
    <property type="entry name" value="Nucleotidyltransferase"/>
    <property type="match status" value="1"/>
</dbReference>
<proteinExistence type="predicted"/>
<evidence type="ECO:0000313" key="1">
    <source>
        <dbReference type="EMBL" id="KAA9395464.1"/>
    </source>
</evidence>
<protein>
    <submittedName>
        <fullName evidence="1">GrpB family protein</fullName>
    </submittedName>
</protein>